<protein>
    <recommendedName>
        <fullName evidence="9">VTT domain-containing protein</fullName>
    </recommendedName>
</protein>
<keyword evidence="4 7" id="KW-0812">Transmembrane</keyword>
<dbReference type="InterPro" id="IPR032816">
    <property type="entry name" value="VTT_dom"/>
</dbReference>
<dbReference type="InterPro" id="IPR032818">
    <property type="entry name" value="DedA-like"/>
</dbReference>
<evidence type="ECO:0000256" key="1">
    <source>
        <dbReference type="ARBA" id="ARBA00004651"/>
    </source>
</evidence>
<evidence type="ECO:0000256" key="2">
    <source>
        <dbReference type="ARBA" id="ARBA00010792"/>
    </source>
</evidence>
<gene>
    <name evidence="10" type="ORF">Cph01nite_07800</name>
</gene>
<evidence type="ECO:0000256" key="5">
    <source>
        <dbReference type="ARBA" id="ARBA00022989"/>
    </source>
</evidence>
<comment type="caution">
    <text evidence="10">The sequence shown here is derived from an EMBL/GenBank/DDBJ whole genome shotgun (WGS) entry which is preliminary data.</text>
</comment>
<feature type="domain" description="VTT" evidence="9">
    <location>
        <begin position="32"/>
        <end position="156"/>
    </location>
</feature>
<evidence type="ECO:0000256" key="4">
    <source>
        <dbReference type="ARBA" id="ARBA00022692"/>
    </source>
</evidence>
<dbReference type="RefSeq" id="WP_203671302.1">
    <property type="nucleotide sequence ID" value="NZ_BONP01000003.1"/>
</dbReference>
<accession>A0ABQ4DI38</accession>
<sequence length="239" mass="24531">MLEQWALDLAASPWVFAALFGFAAVDGFFPPVPSESLVIALASMSTSTGSPVLWAVVVVAAVGAFVGDQIAFQIGRAVDVRHLRGFRGRRGRALLDWAERALRDRGAAFIIAARYIPVGRVAVNMTAGALGFRRRRFVLLTAIAASTWAVYSTLIGVGTGAVLGHSPLVGVVAGVLGGFVIGLGVDWALRRWLRIDTPAVPGAAAAGPGVEHAVMTPGGLPPAGVGGEPAGARSEGTAA</sequence>
<comment type="similarity">
    <text evidence="2 7">Belongs to the DedA family.</text>
</comment>
<evidence type="ECO:0000313" key="11">
    <source>
        <dbReference type="Proteomes" id="UP000614741"/>
    </source>
</evidence>
<dbReference type="EMBL" id="BONP01000003">
    <property type="protein sequence ID" value="GIG39018.1"/>
    <property type="molecule type" value="Genomic_DNA"/>
</dbReference>
<evidence type="ECO:0000256" key="7">
    <source>
        <dbReference type="RuleBase" id="RU367016"/>
    </source>
</evidence>
<reference evidence="10 11" key="1">
    <citation type="submission" date="2021-01" db="EMBL/GenBank/DDBJ databases">
        <title>Whole genome shotgun sequence of Cellulomonas phragmiteti NBRC 110785.</title>
        <authorList>
            <person name="Komaki H."/>
            <person name="Tamura T."/>
        </authorList>
    </citation>
    <scope>NUCLEOTIDE SEQUENCE [LARGE SCALE GENOMIC DNA]</scope>
    <source>
        <strain evidence="10 11">NBRC 110785</strain>
    </source>
</reference>
<proteinExistence type="inferred from homology"/>
<dbReference type="Proteomes" id="UP000614741">
    <property type="component" value="Unassembled WGS sequence"/>
</dbReference>
<evidence type="ECO:0000256" key="6">
    <source>
        <dbReference type="ARBA" id="ARBA00023136"/>
    </source>
</evidence>
<feature type="transmembrane region" description="Helical" evidence="7">
    <location>
        <begin position="12"/>
        <end position="32"/>
    </location>
</feature>
<keyword evidence="6 7" id="KW-0472">Membrane</keyword>
<keyword evidence="5 7" id="KW-1133">Transmembrane helix</keyword>
<evidence type="ECO:0000313" key="10">
    <source>
        <dbReference type="EMBL" id="GIG39018.1"/>
    </source>
</evidence>
<comment type="subcellular location">
    <subcellularLocation>
        <location evidence="1 7">Cell membrane</location>
        <topology evidence="1 7">Multi-pass membrane protein</topology>
    </subcellularLocation>
</comment>
<dbReference type="PANTHER" id="PTHR30353:SF0">
    <property type="entry name" value="TRANSMEMBRANE PROTEIN"/>
    <property type="match status" value="1"/>
</dbReference>
<keyword evidence="11" id="KW-1185">Reference proteome</keyword>
<feature type="region of interest" description="Disordered" evidence="8">
    <location>
        <begin position="217"/>
        <end position="239"/>
    </location>
</feature>
<feature type="transmembrane region" description="Helical" evidence="7">
    <location>
        <begin position="137"/>
        <end position="162"/>
    </location>
</feature>
<organism evidence="10 11">
    <name type="scientific">Cellulomonas phragmiteti</name>
    <dbReference type="NCBI Taxonomy" id="478780"/>
    <lineage>
        <taxon>Bacteria</taxon>
        <taxon>Bacillati</taxon>
        <taxon>Actinomycetota</taxon>
        <taxon>Actinomycetes</taxon>
        <taxon>Micrococcales</taxon>
        <taxon>Cellulomonadaceae</taxon>
        <taxon>Cellulomonas</taxon>
    </lineage>
</organism>
<feature type="transmembrane region" description="Helical" evidence="7">
    <location>
        <begin position="52"/>
        <end position="72"/>
    </location>
</feature>
<feature type="transmembrane region" description="Helical" evidence="7">
    <location>
        <begin position="168"/>
        <end position="189"/>
    </location>
</feature>
<evidence type="ECO:0000256" key="3">
    <source>
        <dbReference type="ARBA" id="ARBA00022475"/>
    </source>
</evidence>
<name>A0ABQ4DI38_9CELL</name>
<keyword evidence="3 7" id="KW-1003">Cell membrane</keyword>
<evidence type="ECO:0000259" key="9">
    <source>
        <dbReference type="Pfam" id="PF09335"/>
    </source>
</evidence>
<evidence type="ECO:0000256" key="8">
    <source>
        <dbReference type="SAM" id="MobiDB-lite"/>
    </source>
</evidence>
<dbReference type="Pfam" id="PF09335">
    <property type="entry name" value="VTT_dom"/>
    <property type="match status" value="1"/>
</dbReference>
<dbReference type="PANTHER" id="PTHR30353">
    <property type="entry name" value="INNER MEMBRANE PROTEIN DEDA-RELATED"/>
    <property type="match status" value="1"/>
</dbReference>